<evidence type="ECO:0008006" key="3">
    <source>
        <dbReference type="Google" id="ProtNLM"/>
    </source>
</evidence>
<keyword evidence="2" id="KW-1185">Reference proteome</keyword>
<dbReference type="Proteomes" id="UP000886476">
    <property type="component" value="Unassembled WGS sequence"/>
</dbReference>
<gene>
    <name evidence="1" type="ORF">HL667_05775</name>
</gene>
<evidence type="ECO:0000313" key="2">
    <source>
        <dbReference type="Proteomes" id="UP000886476"/>
    </source>
</evidence>
<sequence>MKRVVITVLVAVALGAAGFIGVPWYAQARAEREVEANFAQIRQNGATASHGKVAFDLWSRKLTIADVKLESASQPPASVTFGSIVATGLNQPDSEHVTASSIEINDVTMAGSLAGAAPMRLSYKLPQLVVKDYAGPARFAAIPSGASMLDTYRALAQQFVTISAASISVPRTTGTMDGGPSAGPAEFAYSGLTFETIKAGRIASYKLDEVTFTMTPQQPGGKADKMQGRMAGIVHQDMDANAILAVLSPDAAKDDRTYRINGKFTMGAYEITTDSGLKMRMESASADEFSVRPSRLQLPALFAILPASPAAQPTPEQARELMDRVAGIYEGMAVKNAELRGLAIETPQGPAKLAAFRLDLRDGKGDIAVEGFDGRGPNGPIKLGRFALKSFDLAGLMHFAAKYSAAGAKPAPADAAEMLKLLAGVELKALTTPYKSGDKPVQIDTISLDWGQYVGPIPTQARLVAKMAGPLDPSNPAFLPLLVAGIDTAALDADLGLGWTESAGTFALSPFKLEVSNLVGASANVSLARVPRDVFTVDLQQATTAAAQIEAAGIELTLRDLGAVDVFVANYARTHAIPRDAARKALVDSIKAIGAQFAADNADVAAAVEALSRFVEKPRQTFSLKLSPRAKVPAMQLAQLIAIDPPSALAQFKIEAQTAP</sequence>
<accession>A0ABX2C8A9</accession>
<dbReference type="RefSeq" id="WP_172109543.1">
    <property type="nucleotide sequence ID" value="NZ_JABFDN010000001.1"/>
</dbReference>
<name>A0ABX2C8A9_9BRAD</name>
<proteinExistence type="predicted"/>
<protein>
    <recommendedName>
        <fullName evidence="3">DUF945 domain-containing protein</fullName>
    </recommendedName>
</protein>
<evidence type="ECO:0000313" key="1">
    <source>
        <dbReference type="EMBL" id="NPU64502.1"/>
    </source>
</evidence>
<comment type="caution">
    <text evidence="1">The sequence shown here is derived from an EMBL/GenBank/DDBJ whole genome shotgun (WGS) entry which is preliminary data.</text>
</comment>
<reference evidence="1" key="1">
    <citation type="submission" date="2020-05" db="EMBL/GenBank/DDBJ databases">
        <title>Nod-independent and nitrogen-fixing Bradyrhizobium aeschynomene sp. nov. isolated from nodules of Aeschynomene indica.</title>
        <authorList>
            <person name="Zhang Z."/>
        </authorList>
    </citation>
    <scope>NUCLEOTIDE SEQUENCE</scope>
    <source>
        <strain evidence="1">83012</strain>
    </source>
</reference>
<organism evidence="1 2">
    <name type="scientific">Bradyrhizobium aeschynomenes</name>
    <dbReference type="NCBI Taxonomy" id="2734909"/>
    <lineage>
        <taxon>Bacteria</taxon>
        <taxon>Pseudomonadati</taxon>
        <taxon>Pseudomonadota</taxon>
        <taxon>Alphaproteobacteria</taxon>
        <taxon>Hyphomicrobiales</taxon>
        <taxon>Nitrobacteraceae</taxon>
        <taxon>Bradyrhizobium</taxon>
    </lineage>
</organism>
<dbReference type="EMBL" id="JABFDN010000001">
    <property type="protein sequence ID" value="NPU64502.1"/>
    <property type="molecule type" value="Genomic_DNA"/>
</dbReference>